<proteinExistence type="predicted"/>
<comment type="caution">
    <text evidence="2">The sequence shown here is derived from an EMBL/GenBank/DDBJ whole genome shotgun (WGS) entry which is preliminary data.</text>
</comment>
<feature type="region of interest" description="Disordered" evidence="1">
    <location>
        <begin position="35"/>
        <end position="56"/>
    </location>
</feature>
<keyword evidence="3" id="KW-1185">Reference proteome</keyword>
<dbReference type="EMBL" id="BEZZ01095846">
    <property type="protein sequence ID" value="GCC43131.1"/>
    <property type="molecule type" value="Genomic_DNA"/>
</dbReference>
<evidence type="ECO:0000313" key="2">
    <source>
        <dbReference type="EMBL" id="GCC43131.1"/>
    </source>
</evidence>
<protein>
    <submittedName>
        <fullName evidence="2">Uncharacterized protein</fullName>
    </submittedName>
</protein>
<sequence length="56" mass="6229">MSQRDVPTNAEGSSAEESVMMERCRKLFMMKFQSNASRYSSQDGESMLGPPPTPGR</sequence>
<evidence type="ECO:0000256" key="1">
    <source>
        <dbReference type="SAM" id="MobiDB-lite"/>
    </source>
</evidence>
<gene>
    <name evidence="2" type="ORF">chiPu_0027131</name>
</gene>
<feature type="non-terminal residue" evidence="2">
    <location>
        <position position="56"/>
    </location>
</feature>
<dbReference type="Proteomes" id="UP000287033">
    <property type="component" value="Unassembled WGS sequence"/>
</dbReference>
<dbReference type="AlphaFoldDB" id="A0A401TKF6"/>
<reference evidence="2 3" key="1">
    <citation type="journal article" date="2018" name="Nat. Ecol. Evol.">
        <title>Shark genomes provide insights into elasmobranch evolution and the origin of vertebrates.</title>
        <authorList>
            <person name="Hara Y"/>
            <person name="Yamaguchi K"/>
            <person name="Onimaru K"/>
            <person name="Kadota M"/>
            <person name="Koyanagi M"/>
            <person name="Keeley SD"/>
            <person name="Tatsumi K"/>
            <person name="Tanaka K"/>
            <person name="Motone F"/>
            <person name="Kageyama Y"/>
            <person name="Nozu R"/>
            <person name="Adachi N"/>
            <person name="Nishimura O"/>
            <person name="Nakagawa R"/>
            <person name="Tanegashima C"/>
            <person name="Kiyatake I"/>
            <person name="Matsumoto R"/>
            <person name="Murakumo K"/>
            <person name="Nishida K"/>
            <person name="Terakita A"/>
            <person name="Kuratani S"/>
            <person name="Sato K"/>
            <person name="Hyodo S Kuraku.S."/>
        </authorList>
    </citation>
    <scope>NUCLEOTIDE SEQUENCE [LARGE SCALE GENOMIC DNA]</scope>
</reference>
<evidence type="ECO:0000313" key="3">
    <source>
        <dbReference type="Proteomes" id="UP000287033"/>
    </source>
</evidence>
<accession>A0A401TKF6</accession>
<feature type="compositionally biased region" description="Polar residues" evidence="1">
    <location>
        <begin position="35"/>
        <end position="44"/>
    </location>
</feature>
<organism evidence="2 3">
    <name type="scientific">Chiloscyllium punctatum</name>
    <name type="common">Brownbanded bambooshark</name>
    <name type="synonym">Hemiscyllium punctatum</name>
    <dbReference type="NCBI Taxonomy" id="137246"/>
    <lineage>
        <taxon>Eukaryota</taxon>
        <taxon>Metazoa</taxon>
        <taxon>Chordata</taxon>
        <taxon>Craniata</taxon>
        <taxon>Vertebrata</taxon>
        <taxon>Chondrichthyes</taxon>
        <taxon>Elasmobranchii</taxon>
        <taxon>Galeomorphii</taxon>
        <taxon>Galeoidea</taxon>
        <taxon>Orectolobiformes</taxon>
        <taxon>Hemiscylliidae</taxon>
        <taxon>Chiloscyllium</taxon>
    </lineage>
</organism>
<name>A0A401TKF6_CHIPU</name>